<organism evidence="1 2">
    <name type="scientific">Pelotomaculum schinkii</name>
    <dbReference type="NCBI Taxonomy" id="78350"/>
    <lineage>
        <taxon>Bacteria</taxon>
        <taxon>Bacillati</taxon>
        <taxon>Bacillota</taxon>
        <taxon>Clostridia</taxon>
        <taxon>Eubacteriales</taxon>
        <taxon>Desulfotomaculaceae</taxon>
        <taxon>Pelotomaculum</taxon>
    </lineage>
</organism>
<keyword evidence="2" id="KW-1185">Reference proteome</keyword>
<protein>
    <submittedName>
        <fullName evidence="1">Uncharacterized protein</fullName>
    </submittedName>
</protein>
<accession>A0A4Y7RDN9</accession>
<name>A0A4Y7RDN9_9FIRM</name>
<proteinExistence type="predicted"/>
<dbReference type="Proteomes" id="UP000298324">
    <property type="component" value="Unassembled WGS sequence"/>
</dbReference>
<dbReference type="RefSeq" id="WP_190239098.1">
    <property type="nucleotide sequence ID" value="NZ_QFGA01000001.1"/>
</dbReference>
<evidence type="ECO:0000313" key="1">
    <source>
        <dbReference type="EMBL" id="TEB07114.1"/>
    </source>
</evidence>
<comment type="caution">
    <text evidence="1">The sequence shown here is derived from an EMBL/GenBank/DDBJ whole genome shotgun (WGS) entry which is preliminary data.</text>
</comment>
<evidence type="ECO:0000313" key="2">
    <source>
        <dbReference type="Proteomes" id="UP000298324"/>
    </source>
</evidence>
<dbReference type="EMBL" id="QFGA01000001">
    <property type="protein sequence ID" value="TEB07114.1"/>
    <property type="molecule type" value="Genomic_DNA"/>
</dbReference>
<reference evidence="1 2" key="1">
    <citation type="journal article" date="2018" name="Environ. Microbiol.">
        <title>Novel energy conservation strategies and behaviour of Pelotomaculum schinkii driving syntrophic propionate catabolism.</title>
        <authorList>
            <person name="Hidalgo-Ahumada C.A.P."/>
            <person name="Nobu M.K."/>
            <person name="Narihiro T."/>
            <person name="Tamaki H."/>
            <person name="Liu W.T."/>
            <person name="Kamagata Y."/>
            <person name="Stams A.J.M."/>
            <person name="Imachi H."/>
            <person name="Sousa D.Z."/>
        </authorList>
    </citation>
    <scope>NUCLEOTIDE SEQUENCE [LARGE SCALE GENOMIC DNA]</scope>
    <source>
        <strain evidence="1 2">HH</strain>
    </source>
</reference>
<gene>
    <name evidence="1" type="ORF">Psch_00657</name>
</gene>
<sequence length="90" mass="10643">MDKPLVTISYKLANGSQISVEVSTAVKELLEQSDRQIRSQRRQDRRHLDFKVSQMEIRQALCYPHMRIPPTCWKEWNATPGYICRHSRTQ</sequence>
<dbReference type="AlphaFoldDB" id="A0A4Y7RDN9"/>